<dbReference type="Proteomes" id="UP001341840">
    <property type="component" value="Unassembled WGS sequence"/>
</dbReference>
<gene>
    <name evidence="1" type="ORF">PIB30_064342</name>
</gene>
<protein>
    <submittedName>
        <fullName evidence="1">Uncharacterized protein</fullName>
    </submittedName>
</protein>
<evidence type="ECO:0000313" key="1">
    <source>
        <dbReference type="EMBL" id="MED6222426.1"/>
    </source>
</evidence>
<name>A0ABU6ZKC8_9FABA</name>
<evidence type="ECO:0000313" key="2">
    <source>
        <dbReference type="Proteomes" id="UP001341840"/>
    </source>
</evidence>
<organism evidence="1 2">
    <name type="scientific">Stylosanthes scabra</name>
    <dbReference type="NCBI Taxonomy" id="79078"/>
    <lineage>
        <taxon>Eukaryota</taxon>
        <taxon>Viridiplantae</taxon>
        <taxon>Streptophyta</taxon>
        <taxon>Embryophyta</taxon>
        <taxon>Tracheophyta</taxon>
        <taxon>Spermatophyta</taxon>
        <taxon>Magnoliopsida</taxon>
        <taxon>eudicotyledons</taxon>
        <taxon>Gunneridae</taxon>
        <taxon>Pentapetalae</taxon>
        <taxon>rosids</taxon>
        <taxon>fabids</taxon>
        <taxon>Fabales</taxon>
        <taxon>Fabaceae</taxon>
        <taxon>Papilionoideae</taxon>
        <taxon>50 kb inversion clade</taxon>
        <taxon>dalbergioids sensu lato</taxon>
        <taxon>Dalbergieae</taxon>
        <taxon>Pterocarpus clade</taxon>
        <taxon>Stylosanthes</taxon>
    </lineage>
</organism>
<comment type="caution">
    <text evidence="1">The sequence shown here is derived from an EMBL/GenBank/DDBJ whole genome shotgun (WGS) entry which is preliminary data.</text>
</comment>
<accession>A0ABU6ZKC8</accession>
<proteinExistence type="predicted"/>
<sequence length="195" mass="22502">MPCGHDVADCQFHPHPSIFIQQTLIQSSWYSRPCCSFPTNDLHDLIHVQFILIILFPRSLELAFSFKPWEVEDIFYLSEVARDLPSSHEYLSLILLIAICIEFSNQHHVDINCWIVHEIPSSPSNVFSEVSSAQQPIRPFPLGQESHILQLLAKVNSEKMNREFLLRVALQHFFLFRPSTKHGGYKSDQEEASNN</sequence>
<reference evidence="1 2" key="1">
    <citation type="journal article" date="2023" name="Plants (Basel)">
        <title>Bridging the Gap: Combining Genomics and Transcriptomics Approaches to Understand Stylosanthes scabra, an Orphan Legume from the Brazilian Caatinga.</title>
        <authorList>
            <person name="Ferreira-Neto J.R.C."/>
            <person name="da Silva M.D."/>
            <person name="Binneck E."/>
            <person name="de Melo N.F."/>
            <person name="da Silva R.H."/>
            <person name="de Melo A.L.T.M."/>
            <person name="Pandolfi V."/>
            <person name="Bustamante F.O."/>
            <person name="Brasileiro-Vidal A.C."/>
            <person name="Benko-Iseppon A.M."/>
        </authorList>
    </citation>
    <scope>NUCLEOTIDE SEQUENCE [LARGE SCALE GENOMIC DNA]</scope>
    <source>
        <tissue evidence="1">Leaves</tissue>
    </source>
</reference>
<dbReference type="EMBL" id="JASCZI010272486">
    <property type="protein sequence ID" value="MED6222426.1"/>
    <property type="molecule type" value="Genomic_DNA"/>
</dbReference>
<keyword evidence="2" id="KW-1185">Reference proteome</keyword>